<dbReference type="Proteomes" id="UP001642464">
    <property type="component" value="Unassembled WGS sequence"/>
</dbReference>
<feature type="non-terminal residue" evidence="2">
    <location>
        <position position="82"/>
    </location>
</feature>
<feature type="compositionally biased region" description="Polar residues" evidence="1">
    <location>
        <begin position="11"/>
        <end position="20"/>
    </location>
</feature>
<protein>
    <submittedName>
        <fullName evidence="2">Adhesion G protein-coupled receptor B3 (Brain-specific angiogenesis inhibitor 3)</fullName>
    </submittedName>
</protein>
<evidence type="ECO:0000313" key="3">
    <source>
        <dbReference type="Proteomes" id="UP001642464"/>
    </source>
</evidence>
<feature type="region of interest" description="Disordered" evidence="1">
    <location>
        <begin position="1"/>
        <end position="28"/>
    </location>
</feature>
<sequence length="82" mass="8764">PPRVEIPARATSRTFRSATPSRAMRPASWPVLGPIGLDGVPAPPCAMGIRSGTGTSSPWRATEDPPAMARRRWSGRWSLPAS</sequence>
<keyword evidence="3" id="KW-1185">Reference proteome</keyword>
<name>A0ABP0N486_9DINO</name>
<feature type="region of interest" description="Disordered" evidence="1">
    <location>
        <begin position="49"/>
        <end position="82"/>
    </location>
</feature>
<proteinExistence type="predicted"/>
<evidence type="ECO:0000256" key="1">
    <source>
        <dbReference type="SAM" id="MobiDB-lite"/>
    </source>
</evidence>
<organism evidence="2 3">
    <name type="scientific">Durusdinium trenchii</name>
    <dbReference type="NCBI Taxonomy" id="1381693"/>
    <lineage>
        <taxon>Eukaryota</taxon>
        <taxon>Sar</taxon>
        <taxon>Alveolata</taxon>
        <taxon>Dinophyceae</taxon>
        <taxon>Suessiales</taxon>
        <taxon>Symbiodiniaceae</taxon>
        <taxon>Durusdinium</taxon>
    </lineage>
</organism>
<accession>A0ABP0N486</accession>
<dbReference type="EMBL" id="CAXAMM010026291">
    <property type="protein sequence ID" value="CAK9058587.1"/>
    <property type="molecule type" value="Genomic_DNA"/>
</dbReference>
<comment type="caution">
    <text evidence="2">The sequence shown here is derived from an EMBL/GenBank/DDBJ whole genome shotgun (WGS) entry which is preliminary data.</text>
</comment>
<evidence type="ECO:0000313" key="2">
    <source>
        <dbReference type="EMBL" id="CAK9058587.1"/>
    </source>
</evidence>
<feature type="non-terminal residue" evidence="2">
    <location>
        <position position="1"/>
    </location>
</feature>
<reference evidence="2 3" key="1">
    <citation type="submission" date="2024-02" db="EMBL/GenBank/DDBJ databases">
        <authorList>
            <person name="Chen Y."/>
            <person name="Shah S."/>
            <person name="Dougan E. K."/>
            <person name="Thang M."/>
            <person name="Chan C."/>
        </authorList>
    </citation>
    <scope>NUCLEOTIDE SEQUENCE [LARGE SCALE GENOMIC DNA]</scope>
</reference>
<gene>
    <name evidence="2" type="ORF">SCF082_LOCUS31199</name>
</gene>